<evidence type="ECO:0000313" key="1">
    <source>
        <dbReference type="EMBL" id="VFU14757.1"/>
    </source>
</evidence>
<reference evidence="1" key="1">
    <citation type="submission" date="2019-03" db="EMBL/GenBank/DDBJ databases">
        <authorList>
            <person name="Hao L."/>
        </authorList>
    </citation>
    <scope>NUCLEOTIDE SEQUENCE</scope>
</reference>
<accession>A0A485M0T8</accession>
<name>A0A485M0T8_9ZZZZ</name>
<dbReference type="AlphaFoldDB" id="A0A485M0T8"/>
<sequence>MTTLGFRYKGNRNNVTDSVGLLISILLRYPEVATINFDPDHHLLKFTFIYLQVLGNNELKTIKEKLLDSIEVYNHLEGKETRFVSLTHQVCGNLTLLEVQRDVDTLAQEEITLIVELFRQYLNTNLVTEDNEQLIEEDLLAQEEMIDHMLESIKDSTEDKCLFAFREEGKVLVFNK</sequence>
<proteinExistence type="predicted"/>
<organism evidence="1">
    <name type="scientific">anaerobic digester metagenome</name>
    <dbReference type="NCBI Taxonomy" id="1263854"/>
    <lineage>
        <taxon>unclassified sequences</taxon>
        <taxon>metagenomes</taxon>
        <taxon>ecological metagenomes</taxon>
    </lineage>
</organism>
<protein>
    <submittedName>
        <fullName evidence="1">Uncharacterized protein</fullName>
    </submittedName>
</protein>
<dbReference type="EMBL" id="CAADRN010000184">
    <property type="protein sequence ID" value="VFU14757.1"/>
    <property type="molecule type" value="Genomic_DNA"/>
</dbReference>
<gene>
    <name evidence="1" type="ORF">SCFA_2640002</name>
</gene>